<evidence type="ECO:0000313" key="2">
    <source>
        <dbReference type="Proteomes" id="UP000282087"/>
    </source>
</evidence>
<dbReference type="Proteomes" id="UP000282087">
    <property type="component" value="Unassembled WGS sequence"/>
</dbReference>
<accession>A0A3M6VKW1</accession>
<comment type="caution">
    <text evidence="1">The sequence shown here is derived from an EMBL/GenBank/DDBJ whole genome shotgun (WGS) entry which is preliminary data.</text>
</comment>
<dbReference type="AlphaFoldDB" id="A0A3M6VKW1"/>
<name>A0A3M6VKW1_9STRA</name>
<sequence>MGREHIHYLYDSKQGHKVLWKHTDQRRHCTRALEPKPEKETDRTLGWEDPCTSKMELELFGKYGYKCDAPDYDDKSSHCILDAWHKPKLKPRSGFDGFTYVSGHKFDCSHVASGGKMHHVFVLDCSDMIRSRP</sequence>
<reference evidence="1 2" key="1">
    <citation type="submission" date="2018-06" db="EMBL/GenBank/DDBJ databases">
        <title>Comparative genomics of downy mildews reveals potential adaptations to biotrophy.</title>
        <authorList>
            <person name="Fletcher K."/>
            <person name="Klosterman S.J."/>
            <person name="Derevnina L."/>
            <person name="Martin F."/>
            <person name="Koike S."/>
            <person name="Reyes Chin-Wo S."/>
            <person name="Mou B."/>
            <person name="Michelmore R."/>
        </authorList>
    </citation>
    <scope>NUCLEOTIDE SEQUENCE [LARGE SCALE GENOMIC DNA]</scope>
    <source>
        <strain evidence="1 2">R14</strain>
    </source>
</reference>
<dbReference type="VEuPathDB" id="FungiDB:DD237_000947"/>
<protein>
    <submittedName>
        <fullName evidence="1">Uncharacterized protein</fullName>
    </submittedName>
</protein>
<evidence type="ECO:0000313" key="1">
    <source>
        <dbReference type="EMBL" id="RMX67007.1"/>
    </source>
</evidence>
<gene>
    <name evidence="1" type="ORF">DD238_002839</name>
</gene>
<dbReference type="EMBL" id="QLLG01000180">
    <property type="protein sequence ID" value="RMX67007.1"/>
    <property type="molecule type" value="Genomic_DNA"/>
</dbReference>
<keyword evidence="2" id="KW-1185">Reference proteome</keyword>
<proteinExistence type="predicted"/>
<organism evidence="1 2">
    <name type="scientific">Peronospora effusa</name>
    <dbReference type="NCBI Taxonomy" id="542832"/>
    <lineage>
        <taxon>Eukaryota</taxon>
        <taxon>Sar</taxon>
        <taxon>Stramenopiles</taxon>
        <taxon>Oomycota</taxon>
        <taxon>Peronosporomycetes</taxon>
        <taxon>Peronosporales</taxon>
        <taxon>Peronosporaceae</taxon>
        <taxon>Peronospora</taxon>
    </lineage>
</organism>